<dbReference type="SUPFAM" id="SSF52540">
    <property type="entry name" value="P-loop containing nucleoside triphosphate hydrolases"/>
    <property type="match status" value="1"/>
</dbReference>
<evidence type="ECO:0000256" key="2">
    <source>
        <dbReference type="ARBA" id="ARBA00022840"/>
    </source>
</evidence>
<dbReference type="EMBL" id="MKGI01000040">
    <property type="protein sequence ID" value="OEL11469.1"/>
    <property type="molecule type" value="Genomic_DNA"/>
</dbReference>
<evidence type="ECO:0000313" key="4">
    <source>
        <dbReference type="EMBL" id="OEL11469.1"/>
    </source>
</evidence>
<dbReference type="GO" id="GO:0005524">
    <property type="term" value="F:ATP binding"/>
    <property type="evidence" value="ECO:0007669"/>
    <property type="project" value="UniProtKB-KW"/>
</dbReference>
<dbReference type="Gene3D" id="3.40.50.300">
    <property type="entry name" value="P-loop containing nucleotide triphosphate hydrolases"/>
    <property type="match status" value="1"/>
</dbReference>
<dbReference type="Proteomes" id="UP000095601">
    <property type="component" value="Unassembled WGS sequence"/>
</dbReference>
<dbReference type="RefSeq" id="WP_069798003.1">
    <property type="nucleotide sequence ID" value="NZ_CP034157.1"/>
</dbReference>
<dbReference type="KEGG" id="cnr:EB819_06740"/>
<dbReference type="InterPro" id="IPR003959">
    <property type="entry name" value="ATPase_AAA_core"/>
</dbReference>
<dbReference type="AlphaFoldDB" id="A0A1E5UEV9"/>
<keyword evidence="5" id="KW-1185">Reference proteome</keyword>
<feature type="domain" description="ATPase AAA-type core" evidence="3">
    <location>
        <begin position="168"/>
        <end position="296"/>
    </location>
</feature>
<sequence length="448" mass="52175">MPQKITELAQELGVATESLKNFIEDFDLDLSECLFPNLEVKDDFAKFARENVKFLKKYEKDLVEEKSSTQIASEIQQPVEKVEAIIKKNKPNLFENGLYKSSVSSFGIDNKLGGNYSFVYDYFGHITSLTQRDFIGYRDLYFYITEMLNPFIDETQTKDWGIQKPAGIILYGPQGSGKIFWARRIAEIINYEFKEVMNSYLRTSFINGKRSDFNDYLTAMMKEDKVLLFLENFHEIAQEKPIDDSIFSENKSTKDIILHSIHKFVNEDLLMVVAANNLVGIDNEVFAPGRFDIKIPVFPPNEDERAQMIMQYMTLNLSEDAILMKILKHNGADKKPYWSDYAKRMKLFSNTMMIDFTQSVKKRLRNVYLRKKTHACKIEKSILEASFIECASKLTDEYLNEVQQFIREVSANDYDVFAARIEAMKKEFQAYIIKEKPHRKIGFNVEED</sequence>
<proteinExistence type="predicted"/>
<organism evidence="4 5">
    <name type="scientific">Cloacibacterium normanense</name>
    <dbReference type="NCBI Taxonomy" id="237258"/>
    <lineage>
        <taxon>Bacteria</taxon>
        <taxon>Pseudomonadati</taxon>
        <taxon>Bacteroidota</taxon>
        <taxon>Flavobacteriia</taxon>
        <taxon>Flavobacteriales</taxon>
        <taxon>Weeksellaceae</taxon>
    </lineage>
</organism>
<dbReference type="OrthoDB" id="1267583at2"/>
<protein>
    <submittedName>
        <fullName evidence="4">ATPase associated with various cellular activities family protein</fullName>
    </submittedName>
</protein>
<evidence type="ECO:0000259" key="3">
    <source>
        <dbReference type="Pfam" id="PF00004"/>
    </source>
</evidence>
<keyword evidence="1" id="KW-0547">Nucleotide-binding</keyword>
<dbReference type="InterPro" id="IPR050221">
    <property type="entry name" value="26S_Proteasome_ATPase"/>
</dbReference>
<evidence type="ECO:0000256" key="1">
    <source>
        <dbReference type="ARBA" id="ARBA00022741"/>
    </source>
</evidence>
<gene>
    <name evidence="4" type="ORF">BHF72_2015</name>
</gene>
<comment type="caution">
    <text evidence="4">The sequence shown here is derived from an EMBL/GenBank/DDBJ whole genome shotgun (WGS) entry which is preliminary data.</text>
</comment>
<name>A0A1E5UEV9_9FLAO</name>
<dbReference type="GO" id="GO:0016887">
    <property type="term" value="F:ATP hydrolysis activity"/>
    <property type="evidence" value="ECO:0007669"/>
    <property type="project" value="InterPro"/>
</dbReference>
<dbReference type="InterPro" id="IPR027417">
    <property type="entry name" value="P-loop_NTPase"/>
</dbReference>
<evidence type="ECO:0000313" key="5">
    <source>
        <dbReference type="Proteomes" id="UP000095601"/>
    </source>
</evidence>
<dbReference type="Pfam" id="PF00004">
    <property type="entry name" value="AAA"/>
    <property type="match status" value="1"/>
</dbReference>
<dbReference type="STRING" id="237258.SAMN04489756_1212"/>
<keyword evidence="2" id="KW-0067">ATP-binding</keyword>
<dbReference type="PANTHER" id="PTHR23073">
    <property type="entry name" value="26S PROTEASOME REGULATORY SUBUNIT"/>
    <property type="match status" value="1"/>
</dbReference>
<reference evidence="4 5" key="1">
    <citation type="submission" date="2016-09" db="EMBL/GenBank/DDBJ databases">
        <authorList>
            <person name="Capua I."/>
            <person name="De Benedictis P."/>
            <person name="Joannis T."/>
            <person name="Lombin L.H."/>
            <person name="Cattoli G."/>
        </authorList>
    </citation>
    <scope>NUCLEOTIDE SEQUENCE [LARGE SCALE GENOMIC DNA]</scope>
    <source>
        <strain evidence="4 5">NRS-1</strain>
    </source>
</reference>
<accession>A0A1E5UEV9</accession>